<reference evidence="2" key="1">
    <citation type="submission" date="2018-02" db="EMBL/GenBank/DDBJ databases">
        <title>Rhizophora mucronata_Transcriptome.</title>
        <authorList>
            <person name="Meera S.P."/>
            <person name="Sreeshan A."/>
            <person name="Augustine A."/>
        </authorList>
    </citation>
    <scope>NUCLEOTIDE SEQUENCE</scope>
    <source>
        <tissue evidence="2">Leaf</tissue>
    </source>
</reference>
<sequence length="93" mass="10224">MIIIHSIIDFIIQMIIGQMVQNPRGRKPSKIQAGSAVHDPPGNQSKIRHNIIWPRLKGPLALVPRLATRVHVTLAAQGLTALAVHLEWLVGFG</sequence>
<proteinExistence type="predicted"/>
<feature type="region of interest" description="Disordered" evidence="1">
    <location>
        <begin position="25"/>
        <end position="44"/>
    </location>
</feature>
<protein>
    <submittedName>
        <fullName evidence="2">Uncharacterized protein</fullName>
    </submittedName>
</protein>
<organism evidence="2">
    <name type="scientific">Rhizophora mucronata</name>
    <name type="common">Asiatic mangrove</name>
    <dbReference type="NCBI Taxonomy" id="61149"/>
    <lineage>
        <taxon>Eukaryota</taxon>
        <taxon>Viridiplantae</taxon>
        <taxon>Streptophyta</taxon>
        <taxon>Embryophyta</taxon>
        <taxon>Tracheophyta</taxon>
        <taxon>Spermatophyta</taxon>
        <taxon>Magnoliopsida</taxon>
        <taxon>eudicotyledons</taxon>
        <taxon>Gunneridae</taxon>
        <taxon>Pentapetalae</taxon>
        <taxon>rosids</taxon>
        <taxon>fabids</taxon>
        <taxon>Malpighiales</taxon>
        <taxon>Rhizophoraceae</taxon>
        <taxon>Rhizophora</taxon>
    </lineage>
</organism>
<name>A0A2P2P7G1_RHIMU</name>
<dbReference type="EMBL" id="GGEC01070067">
    <property type="protein sequence ID" value="MBX50551.1"/>
    <property type="molecule type" value="Transcribed_RNA"/>
</dbReference>
<evidence type="ECO:0000313" key="2">
    <source>
        <dbReference type="EMBL" id="MBX50551.1"/>
    </source>
</evidence>
<accession>A0A2P2P7G1</accession>
<dbReference type="AlphaFoldDB" id="A0A2P2P7G1"/>
<evidence type="ECO:0000256" key="1">
    <source>
        <dbReference type="SAM" id="MobiDB-lite"/>
    </source>
</evidence>